<dbReference type="PROSITE" id="PS51387">
    <property type="entry name" value="FAD_PCMH"/>
    <property type="match status" value="1"/>
</dbReference>
<keyword evidence="3" id="KW-0285">Flavoprotein</keyword>
<dbReference type="Pfam" id="PF02913">
    <property type="entry name" value="FAD-oxidase_C"/>
    <property type="match status" value="1"/>
</dbReference>
<name>A0A1Y5TDL6_9RHOB</name>
<dbReference type="InterPro" id="IPR004113">
    <property type="entry name" value="FAD-bd_oxidored_4_C"/>
</dbReference>
<gene>
    <name evidence="6" type="ORF">PEL8287_03227</name>
</gene>
<dbReference type="Gene3D" id="3.30.70.2740">
    <property type="match status" value="1"/>
</dbReference>
<dbReference type="Gene3D" id="1.10.45.10">
    <property type="entry name" value="Vanillyl-alcohol Oxidase, Chain A, domain 4"/>
    <property type="match status" value="1"/>
</dbReference>
<feature type="domain" description="FAD-binding PCMH-type" evidence="5">
    <location>
        <begin position="55"/>
        <end position="233"/>
    </location>
</feature>
<comment type="similarity">
    <text evidence="2">Belongs to the FAD-binding oxidoreductase/transferase type 4 family.</text>
</comment>
<dbReference type="Pfam" id="PF01565">
    <property type="entry name" value="FAD_binding_4"/>
    <property type="match status" value="1"/>
</dbReference>
<reference evidence="6 7" key="1">
    <citation type="submission" date="2017-03" db="EMBL/GenBank/DDBJ databases">
        <authorList>
            <person name="Afonso C.L."/>
            <person name="Miller P.J."/>
            <person name="Scott M.A."/>
            <person name="Spackman E."/>
            <person name="Goraichik I."/>
            <person name="Dimitrov K.M."/>
            <person name="Suarez D.L."/>
            <person name="Swayne D.E."/>
        </authorList>
    </citation>
    <scope>NUCLEOTIDE SEQUENCE [LARGE SCALE GENOMIC DNA]</scope>
    <source>
        <strain evidence="6 7">CECT 8287</strain>
    </source>
</reference>
<dbReference type="InterPro" id="IPR016169">
    <property type="entry name" value="FAD-bd_PCMH_sub2"/>
</dbReference>
<keyword evidence="7" id="KW-1185">Reference proteome</keyword>
<dbReference type="InterPro" id="IPR016167">
    <property type="entry name" value="FAD-bd_PCMH_sub1"/>
</dbReference>
<protein>
    <submittedName>
        <fullName evidence="6">Putative FAD-linked oxidoreductase</fullName>
        <ecNumber evidence="6">1.-.-.-</ecNumber>
    </submittedName>
</protein>
<dbReference type="Gene3D" id="3.30.43.10">
    <property type="entry name" value="Uridine Diphospho-n-acetylenolpyruvylglucosamine Reductase, domain 2"/>
    <property type="match status" value="1"/>
</dbReference>
<dbReference type="Gene3D" id="3.30.70.2190">
    <property type="match status" value="1"/>
</dbReference>
<dbReference type="InterPro" id="IPR051264">
    <property type="entry name" value="FAD-oxidored/transferase_4"/>
</dbReference>
<evidence type="ECO:0000313" key="7">
    <source>
        <dbReference type="Proteomes" id="UP000193827"/>
    </source>
</evidence>
<comment type="cofactor">
    <cofactor evidence="1">
        <name>FAD</name>
        <dbReference type="ChEBI" id="CHEBI:57692"/>
    </cofactor>
</comment>
<evidence type="ECO:0000313" key="6">
    <source>
        <dbReference type="EMBL" id="SLN59616.1"/>
    </source>
</evidence>
<accession>A0A1Y5TDL6</accession>
<dbReference type="InterPro" id="IPR016164">
    <property type="entry name" value="FAD-linked_Oxase-like_C"/>
</dbReference>
<keyword evidence="6" id="KW-0560">Oxidoreductase</keyword>
<dbReference type="AlphaFoldDB" id="A0A1Y5TDL6"/>
<dbReference type="GO" id="GO:0016491">
    <property type="term" value="F:oxidoreductase activity"/>
    <property type="evidence" value="ECO:0007669"/>
    <property type="project" value="UniProtKB-KW"/>
</dbReference>
<dbReference type="FunFam" id="1.10.45.10:FF:000001">
    <property type="entry name" value="D-lactate dehydrogenase mitochondrial"/>
    <property type="match status" value="1"/>
</dbReference>
<dbReference type="InterPro" id="IPR016171">
    <property type="entry name" value="Vanillyl_alc_oxidase_C-sub2"/>
</dbReference>
<dbReference type="EC" id="1.-.-.-" evidence="6"/>
<dbReference type="GO" id="GO:0022904">
    <property type="term" value="P:respiratory electron transport chain"/>
    <property type="evidence" value="ECO:0007669"/>
    <property type="project" value="TreeGrafter"/>
</dbReference>
<evidence type="ECO:0000256" key="4">
    <source>
        <dbReference type="ARBA" id="ARBA00022827"/>
    </source>
</evidence>
<dbReference type="SUPFAM" id="SSF55103">
    <property type="entry name" value="FAD-linked oxidases, C-terminal domain"/>
    <property type="match status" value="1"/>
</dbReference>
<dbReference type="Gene3D" id="3.30.465.10">
    <property type="match status" value="1"/>
</dbReference>
<evidence type="ECO:0000256" key="1">
    <source>
        <dbReference type="ARBA" id="ARBA00001974"/>
    </source>
</evidence>
<organism evidence="6 7">
    <name type="scientific">Roseovarius litorisediminis</name>
    <dbReference type="NCBI Taxonomy" id="1312363"/>
    <lineage>
        <taxon>Bacteria</taxon>
        <taxon>Pseudomonadati</taxon>
        <taxon>Pseudomonadota</taxon>
        <taxon>Alphaproteobacteria</taxon>
        <taxon>Rhodobacterales</taxon>
        <taxon>Roseobacteraceae</taxon>
        <taxon>Roseovarius</taxon>
    </lineage>
</organism>
<dbReference type="SUPFAM" id="SSF56176">
    <property type="entry name" value="FAD-binding/transporter-associated domain-like"/>
    <property type="match status" value="1"/>
</dbReference>
<evidence type="ECO:0000256" key="2">
    <source>
        <dbReference type="ARBA" id="ARBA00008000"/>
    </source>
</evidence>
<sequence length="492" mass="52830">MIGQLPDLHRCSMISAMCTFSENPVVERLSHIVGARYVLTGADANPWSHDWSGTITWTPLAVVRPANTRVVSKIVKLANLNKLPVVPVSGNTGLTKGTTAEGAIMVSLDRMSAIRDIRPDGRTAVVEAGVILSRLHEAAAEHDLIFPLTFGARGSAMIGGAISTNAGGSNVLRYGNTRDLCLGLEVVLPNGEIMNLMSALHKDNSGYDLRHLLIGAEGTLGIITAAVLKLRPKPKAYATAMVAVASVDQAVHLLNRLQSETGGAVEAFEYMPRSFIEAHLKRFPEARAPFDDMYDVNILVEVGALAPRDAMPNPDGSIPITMHLETVLAGSFEKGDVLDAVVAQNDTQRAEMWARREAAAEVSRLRDPIVDNDIAVPVDKMQALLERINKRTQALDPGMQNISVAHLGDGNLHFAGWPETLDPEIHRAIQDAVEEEVIALGGSFSAEHGIGLSKLPAMSRRKDPAALAAMRAIKQALDPNNIMNPGKVIPAL</sequence>
<evidence type="ECO:0000259" key="5">
    <source>
        <dbReference type="PROSITE" id="PS51387"/>
    </source>
</evidence>
<keyword evidence="4" id="KW-0274">FAD</keyword>
<dbReference type="InterPro" id="IPR036318">
    <property type="entry name" value="FAD-bd_PCMH-like_sf"/>
</dbReference>
<dbReference type="EMBL" id="FWFL01000009">
    <property type="protein sequence ID" value="SLN59616.1"/>
    <property type="molecule type" value="Genomic_DNA"/>
</dbReference>
<dbReference type="Proteomes" id="UP000193827">
    <property type="component" value="Unassembled WGS sequence"/>
</dbReference>
<dbReference type="PANTHER" id="PTHR43716:SF2">
    <property type="entry name" value="BLL6224 PROTEIN"/>
    <property type="match status" value="1"/>
</dbReference>
<proteinExistence type="inferred from homology"/>
<dbReference type="PANTHER" id="PTHR43716">
    <property type="entry name" value="D-2-HYDROXYGLUTARATE DEHYDROGENASE, MITOCHONDRIAL"/>
    <property type="match status" value="1"/>
</dbReference>
<dbReference type="GO" id="GO:0071949">
    <property type="term" value="F:FAD binding"/>
    <property type="evidence" value="ECO:0007669"/>
    <property type="project" value="InterPro"/>
</dbReference>
<evidence type="ECO:0000256" key="3">
    <source>
        <dbReference type="ARBA" id="ARBA00022630"/>
    </source>
</evidence>
<dbReference type="InterPro" id="IPR006094">
    <property type="entry name" value="Oxid_FAD_bind_N"/>
</dbReference>
<dbReference type="InterPro" id="IPR016166">
    <property type="entry name" value="FAD-bd_PCMH"/>
</dbReference>